<dbReference type="Proteomes" id="UP001275436">
    <property type="component" value="Unassembled WGS sequence"/>
</dbReference>
<keyword evidence="2" id="KW-1185">Reference proteome</keyword>
<dbReference type="Pfam" id="PF13125">
    <property type="entry name" value="DUF3958"/>
    <property type="match status" value="1"/>
</dbReference>
<dbReference type="RefSeq" id="WP_069685460.1">
    <property type="nucleotide sequence ID" value="NZ_BSKO01000001.1"/>
</dbReference>
<comment type="caution">
    <text evidence="1">The sequence shown here is derived from an EMBL/GenBank/DDBJ whole genome shotgun (WGS) entry which is preliminary data.</text>
</comment>
<gene>
    <name evidence="1" type="ORF">MACH08_32160</name>
</gene>
<protein>
    <recommendedName>
        <fullName evidence="3">Flagellar FliJ protein</fullName>
    </recommendedName>
</protein>
<organism evidence="1 2">
    <name type="scientific">Oceanobacillus kimchii</name>
    <dbReference type="NCBI Taxonomy" id="746691"/>
    <lineage>
        <taxon>Bacteria</taxon>
        <taxon>Bacillati</taxon>
        <taxon>Bacillota</taxon>
        <taxon>Bacilli</taxon>
        <taxon>Bacillales</taxon>
        <taxon>Bacillaceae</taxon>
        <taxon>Oceanobacillus</taxon>
    </lineage>
</organism>
<proteinExistence type="predicted"/>
<evidence type="ECO:0000313" key="2">
    <source>
        <dbReference type="Proteomes" id="UP001275436"/>
    </source>
</evidence>
<evidence type="ECO:0000313" key="1">
    <source>
        <dbReference type="EMBL" id="GLO67432.1"/>
    </source>
</evidence>
<dbReference type="InterPro" id="IPR025014">
    <property type="entry name" value="DUF3958"/>
</dbReference>
<name>A0ABQ5TMT3_9BACI</name>
<dbReference type="EMBL" id="BSKO01000001">
    <property type="protein sequence ID" value="GLO67432.1"/>
    <property type="molecule type" value="Genomic_DNA"/>
</dbReference>
<evidence type="ECO:0008006" key="3">
    <source>
        <dbReference type="Google" id="ProtNLM"/>
    </source>
</evidence>
<accession>A0ABQ5TMT3</accession>
<reference evidence="1 2" key="1">
    <citation type="submission" date="2023-02" db="EMBL/GenBank/DDBJ databases">
        <title>Oceanobacillus kimchii IFOP_LL358 isolated form Alexandrium catenella lab strain.</title>
        <authorList>
            <person name="Gajardo G."/>
            <person name="Ueki S."/>
            <person name="Maruyama F."/>
        </authorList>
    </citation>
    <scope>NUCLEOTIDE SEQUENCE [LARGE SCALE GENOMIC DNA]</scope>
    <source>
        <strain evidence="1 2">IFOP_LL358</strain>
    </source>
</reference>
<sequence length="114" mass="13913">MNKVEALNKQISQIQEEQLAISKSFTEIDNEENELVEIMKRNRRLFDQLKYSWHKDRELSETFDNNKNELDHYTSKISEIIYQKRVELLKKKKTLHLSEEDLMYQRRLLHMEGK</sequence>